<organism evidence="1 2">
    <name type="scientific">Cystoisospora suis</name>
    <dbReference type="NCBI Taxonomy" id="483139"/>
    <lineage>
        <taxon>Eukaryota</taxon>
        <taxon>Sar</taxon>
        <taxon>Alveolata</taxon>
        <taxon>Apicomplexa</taxon>
        <taxon>Conoidasida</taxon>
        <taxon>Coccidia</taxon>
        <taxon>Eucoccidiorida</taxon>
        <taxon>Eimeriorina</taxon>
        <taxon>Sarcocystidae</taxon>
        <taxon>Cystoisospora</taxon>
    </lineage>
</organism>
<dbReference type="RefSeq" id="XP_067925288.1">
    <property type="nucleotide sequence ID" value="XM_068062733.1"/>
</dbReference>
<dbReference type="GeneID" id="94425944"/>
<proteinExistence type="predicted"/>
<sequence>PLRFLFCTSRFFLPSFSEVSNLSLLFTPIDIPGCLYTSIERSTFHNRSSHFSFFPIFPSITETSFYQRLFPFFSLSSQQRTSFRSFLVNLLFFYERIHR</sequence>
<dbReference type="EMBL" id="MIGC01001061">
    <property type="protein sequence ID" value="PHJ23613.1"/>
    <property type="molecule type" value="Genomic_DNA"/>
</dbReference>
<dbReference type="AlphaFoldDB" id="A0A2C6L8W2"/>
<evidence type="ECO:0000313" key="2">
    <source>
        <dbReference type="Proteomes" id="UP000221165"/>
    </source>
</evidence>
<dbReference type="VEuPathDB" id="ToxoDB:CSUI_002533"/>
<name>A0A2C6L8W2_9APIC</name>
<gene>
    <name evidence="1" type="ORF">CSUI_002533</name>
</gene>
<keyword evidence="2" id="KW-1185">Reference proteome</keyword>
<feature type="non-terminal residue" evidence="1">
    <location>
        <position position="1"/>
    </location>
</feature>
<reference evidence="1 2" key="1">
    <citation type="journal article" date="2017" name="Int. J. Parasitol.">
        <title>The genome of the protozoan parasite Cystoisospora suis and a reverse vaccinology approach to identify vaccine candidates.</title>
        <authorList>
            <person name="Palmieri N."/>
            <person name="Shrestha A."/>
            <person name="Ruttkowski B."/>
            <person name="Beck T."/>
            <person name="Vogl C."/>
            <person name="Tomley F."/>
            <person name="Blake D.P."/>
            <person name="Joachim A."/>
        </authorList>
    </citation>
    <scope>NUCLEOTIDE SEQUENCE [LARGE SCALE GENOMIC DNA]</scope>
    <source>
        <strain evidence="1 2">Wien I</strain>
    </source>
</reference>
<dbReference type="Proteomes" id="UP000221165">
    <property type="component" value="Unassembled WGS sequence"/>
</dbReference>
<protein>
    <submittedName>
        <fullName evidence="1">Uncharacterized protein</fullName>
    </submittedName>
</protein>
<comment type="caution">
    <text evidence="1">The sequence shown here is derived from an EMBL/GenBank/DDBJ whole genome shotgun (WGS) entry which is preliminary data.</text>
</comment>
<evidence type="ECO:0000313" key="1">
    <source>
        <dbReference type="EMBL" id="PHJ23613.1"/>
    </source>
</evidence>
<accession>A0A2C6L8W2</accession>